<proteinExistence type="predicted"/>
<evidence type="ECO:0000313" key="3">
    <source>
        <dbReference type="Proteomes" id="UP001218218"/>
    </source>
</evidence>
<reference evidence="2" key="1">
    <citation type="submission" date="2023-03" db="EMBL/GenBank/DDBJ databases">
        <title>Massive genome expansion in bonnet fungi (Mycena s.s.) driven by repeated elements and novel gene families across ecological guilds.</title>
        <authorList>
            <consortium name="Lawrence Berkeley National Laboratory"/>
            <person name="Harder C.B."/>
            <person name="Miyauchi S."/>
            <person name="Viragh M."/>
            <person name="Kuo A."/>
            <person name="Thoen E."/>
            <person name="Andreopoulos B."/>
            <person name="Lu D."/>
            <person name="Skrede I."/>
            <person name="Drula E."/>
            <person name="Henrissat B."/>
            <person name="Morin E."/>
            <person name="Kohler A."/>
            <person name="Barry K."/>
            <person name="LaButti K."/>
            <person name="Morin E."/>
            <person name="Salamov A."/>
            <person name="Lipzen A."/>
            <person name="Mereny Z."/>
            <person name="Hegedus B."/>
            <person name="Baldrian P."/>
            <person name="Stursova M."/>
            <person name="Weitz H."/>
            <person name="Taylor A."/>
            <person name="Grigoriev I.V."/>
            <person name="Nagy L.G."/>
            <person name="Martin F."/>
            <person name="Kauserud H."/>
        </authorList>
    </citation>
    <scope>NUCLEOTIDE SEQUENCE</scope>
    <source>
        <strain evidence="2">CBHHK002</strain>
    </source>
</reference>
<feature type="region of interest" description="Disordered" evidence="1">
    <location>
        <begin position="403"/>
        <end position="525"/>
    </location>
</feature>
<organism evidence="2 3">
    <name type="scientific">Mycena albidolilacea</name>
    <dbReference type="NCBI Taxonomy" id="1033008"/>
    <lineage>
        <taxon>Eukaryota</taxon>
        <taxon>Fungi</taxon>
        <taxon>Dikarya</taxon>
        <taxon>Basidiomycota</taxon>
        <taxon>Agaricomycotina</taxon>
        <taxon>Agaricomycetes</taxon>
        <taxon>Agaricomycetidae</taxon>
        <taxon>Agaricales</taxon>
        <taxon>Marasmiineae</taxon>
        <taxon>Mycenaceae</taxon>
        <taxon>Mycena</taxon>
    </lineage>
</organism>
<feature type="compositionally biased region" description="Low complexity" evidence="1">
    <location>
        <begin position="169"/>
        <end position="184"/>
    </location>
</feature>
<accession>A0AAD6YXS9</accession>
<dbReference type="AlphaFoldDB" id="A0AAD6YXS9"/>
<dbReference type="EMBL" id="JARIHO010000139">
    <property type="protein sequence ID" value="KAJ7301296.1"/>
    <property type="molecule type" value="Genomic_DNA"/>
</dbReference>
<protein>
    <submittedName>
        <fullName evidence="2">Uncharacterized protein</fullName>
    </submittedName>
</protein>
<evidence type="ECO:0000313" key="2">
    <source>
        <dbReference type="EMBL" id="KAJ7301296.1"/>
    </source>
</evidence>
<sequence length="1099" mass="121456">MAQASVPERFTHTRLFREYSWLSEAFLSGTWVEAASETKGLKSYGEFLLNLDHQVPLATSIMYSDSEWRALLGLDNICSVDRDQVGTNSRAMAKCWTTLLRFQVLDVLLAAKYGTSDMPCVVHPMPSGTKQAELLTSLSTWPARITKFQTSWGKQVDQERKESKKKGRPSSGAAMAGTSSSGPAPDCEAWGLVQQLSGMTTKSLVQKTTKNLQAMGTALTWIIEAISSRNAPDDLCPTTVCVDALYGTTPIAGAATASLTVVELLRPLSYAINSSFLSAFCDLDLQKEYGHVMHQYENPTTGLYGRPDADCALEMRESLPNPDLTRKRTRTRPLQLDIPPKVEPTDNNANVVGSSVAGAVSGSETVLREAVHSSADGRDGRPLPADGSVSTVADELQHAAVKGLPVTEDRPDDQPDLLPTDNGGPRGSDLRRSGRHERPLNTKQKKRIAARPDRSNKLSAKLKAGPLSKAAGEKGLDAVEETEETEAVGSSNKRKNRSDHLTSKSKKRKRNSTITDNSVSLEDVEAAPPQISTETVSMWGYRPDGSKRTFSFPLHKNSEHMEKPMLEQLQQAIERQQRSFGDAAFVRHTPGHLPTQRARADEPNFYVLSEAEWTAMSRHERVTLYQTGRNLFISGMTVGDLNNGVEDSISILHRLDEEIEVQVNGLRRPPVSTVDEGTTDYSKMNRLTTLRNFLVHAKLEDGLVLNALKLPSSHSPHPNPLSGSGLDLEDVAYRQTAGLESFDAKMPPDKKKFFDIMGTKWTLTLDHLDAAGGTAVVSNGPGEKYWIVERDDEDSIDDSQKYNDWDPDILDFETRRYEGLVLPARGGVMLMQNVEHIVLGLPPAATSADSGSLTGTWVTGGHYFVATRIRPALSVHLHLLMVGHVLTNVDPDAQWVILVRICAFWLDVTSVRPAQDSRIFAAYLPSLSENSSSGWMDIVCIACLIVLANALDRRGYWRVIPEVEISQRAHAHAMYRRWRRWFTVKYVGRIGDTVVDWESDVFSASGYPYRIHSSDFETQPMLLHLAQILLQYHDTEADNASNSESVTLLSVDFAVVEAEIVGALESYSPGLGEQLNTYEPPHSRFWLFAGDEFAMTSLF</sequence>
<keyword evidence="3" id="KW-1185">Reference proteome</keyword>
<feature type="region of interest" description="Disordered" evidence="1">
    <location>
        <begin position="151"/>
        <end position="184"/>
    </location>
</feature>
<gene>
    <name evidence="2" type="ORF">DFH08DRAFT_827698</name>
</gene>
<evidence type="ECO:0000256" key="1">
    <source>
        <dbReference type="SAM" id="MobiDB-lite"/>
    </source>
</evidence>
<feature type="compositionally biased region" description="Basic and acidic residues" evidence="1">
    <location>
        <begin position="428"/>
        <end position="440"/>
    </location>
</feature>
<dbReference type="Proteomes" id="UP001218218">
    <property type="component" value="Unassembled WGS sequence"/>
</dbReference>
<name>A0AAD6YXS9_9AGAR</name>
<feature type="compositionally biased region" description="Basic residues" evidence="1">
    <location>
        <begin position="492"/>
        <end position="511"/>
    </location>
</feature>
<comment type="caution">
    <text evidence="2">The sequence shown here is derived from an EMBL/GenBank/DDBJ whole genome shotgun (WGS) entry which is preliminary data.</text>
</comment>